<dbReference type="Pfam" id="PF13520">
    <property type="entry name" value="AA_permease_2"/>
    <property type="match status" value="1"/>
</dbReference>
<dbReference type="InterPro" id="IPR002293">
    <property type="entry name" value="AA/rel_permease1"/>
</dbReference>
<feature type="transmembrane region" description="Helical" evidence="6">
    <location>
        <begin position="89"/>
        <end position="111"/>
    </location>
</feature>
<name>A0A0E3WU51_9EURY</name>
<keyword evidence="3 6" id="KW-0812">Transmembrane</keyword>
<feature type="transmembrane region" description="Helical" evidence="6">
    <location>
        <begin position="174"/>
        <end position="201"/>
    </location>
</feature>
<dbReference type="GO" id="GO:0005886">
    <property type="term" value="C:plasma membrane"/>
    <property type="evidence" value="ECO:0007669"/>
    <property type="project" value="UniProtKB-SubCell"/>
</dbReference>
<protein>
    <recommendedName>
        <fullName evidence="9">Amino acid transporter</fullName>
    </recommendedName>
</protein>
<evidence type="ECO:0000256" key="1">
    <source>
        <dbReference type="ARBA" id="ARBA00004651"/>
    </source>
</evidence>
<keyword evidence="8" id="KW-1185">Reference proteome</keyword>
<evidence type="ECO:0000256" key="5">
    <source>
        <dbReference type="ARBA" id="ARBA00023136"/>
    </source>
</evidence>
<dbReference type="STRING" id="1434110.MSHOH_2287"/>
<dbReference type="Proteomes" id="UP000033101">
    <property type="component" value="Chromosome"/>
</dbReference>
<dbReference type="PATRIC" id="fig|1434110.4.peg.2926"/>
<keyword evidence="4 6" id="KW-1133">Transmembrane helix</keyword>
<organism evidence="7 8">
    <name type="scientific">Methanosarcina horonobensis HB-1 = JCM 15518</name>
    <dbReference type="NCBI Taxonomy" id="1434110"/>
    <lineage>
        <taxon>Archaea</taxon>
        <taxon>Methanobacteriati</taxon>
        <taxon>Methanobacteriota</taxon>
        <taxon>Stenosarchaea group</taxon>
        <taxon>Methanomicrobia</taxon>
        <taxon>Methanosarcinales</taxon>
        <taxon>Methanosarcinaceae</taxon>
        <taxon>Methanosarcina</taxon>
    </lineage>
</organism>
<evidence type="ECO:0000256" key="6">
    <source>
        <dbReference type="SAM" id="Phobius"/>
    </source>
</evidence>
<sequence>MEQGFFQFSCYAVTFLSQGSANIWTNAFATAIILIFTAINFTGAKAVGKSEFFIVSIKVGVLLFFAAAGIFYMNPGNLSISTWPSSKNIFFGAGMVFLAYQGFGLITNAAEDMENPEKTLLKALYLSVMLVIFIYISVSLAVTGNLSVTEIENSKDYALAAASKPFLGAIGFKIMALAALFSTSSAINAALYGGANISYLLAKNGQLPYFFERKVWNRSPEGLFITSGLVILCANFLQLEGIGMLASASIILIYTAVNVSHLRLLKETGAKPYIVWAALLSSLVIFGILIYYEYMNSKTTLSLLGFTVFLCFAAEWTYRK</sequence>
<dbReference type="AlphaFoldDB" id="A0A0E3WU51"/>
<feature type="transmembrane region" description="Helical" evidence="6">
    <location>
        <begin position="53"/>
        <end position="73"/>
    </location>
</feature>
<feature type="transmembrane region" description="Helical" evidence="6">
    <location>
        <begin position="123"/>
        <end position="142"/>
    </location>
</feature>
<dbReference type="GO" id="GO:0022857">
    <property type="term" value="F:transmembrane transporter activity"/>
    <property type="evidence" value="ECO:0007669"/>
    <property type="project" value="InterPro"/>
</dbReference>
<dbReference type="EMBL" id="CP009516">
    <property type="protein sequence ID" value="AKB78770.1"/>
    <property type="molecule type" value="Genomic_DNA"/>
</dbReference>
<evidence type="ECO:0000313" key="8">
    <source>
        <dbReference type="Proteomes" id="UP000033101"/>
    </source>
</evidence>
<comment type="subcellular location">
    <subcellularLocation>
        <location evidence="1">Cell membrane</location>
        <topology evidence="1">Multi-pass membrane protein</topology>
    </subcellularLocation>
</comment>
<keyword evidence="5 6" id="KW-0472">Membrane</keyword>
<feature type="transmembrane region" description="Helical" evidence="6">
    <location>
        <begin position="274"/>
        <end position="294"/>
    </location>
</feature>
<dbReference type="OrthoDB" id="43026at2157"/>
<reference evidence="7 8" key="1">
    <citation type="submission" date="2014-07" db="EMBL/GenBank/DDBJ databases">
        <title>Methanogenic archaea and the global carbon cycle.</title>
        <authorList>
            <person name="Henriksen J.R."/>
            <person name="Luke J."/>
            <person name="Reinhart S."/>
            <person name="Benedict M.N."/>
            <person name="Youngblut N.D."/>
            <person name="Metcalf M.E."/>
            <person name="Whitaker R.J."/>
            <person name="Metcalf W.W."/>
        </authorList>
    </citation>
    <scope>NUCLEOTIDE SEQUENCE [LARGE SCALE GENOMIC DNA]</scope>
    <source>
        <strain evidence="7 8">HB-1</strain>
    </source>
</reference>
<feature type="transmembrane region" description="Helical" evidence="6">
    <location>
        <begin position="300"/>
        <end position="318"/>
    </location>
</feature>
<keyword evidence="2" id="KW-1003">Cell membrane</keyword>
<dbReference type="PANTHER" id="PTHR42770">
    <property type="entry name" value="AMINO ACID TRANSPORTER-RELATED"/>
    <property type="match status" value="1"/>
</dbReference>
<dbReference type="InterPro" id="IPR050367">
    <property type="entry name" value="APC_superfamily"/>
</dbReference>
<feature type="transmembrane region" description="Helical" evidence="6">
    <location>
        <begin position="222"/>
        <end position="239"/>
    </location>
</feature>
<feature type="transmembrane region" description="Helical" evidence="6">
    <location>
        <begin position="23"/>
        <end position="41"/>
    </location>
</feature>
<dbReference type="KEGG" id="mhor:MSHOH_2287"/>
<dbReference type="Gene3D" id="1.20.1740.10">
    <property type="entry name" value="Amino acid/polyamine transporter I"/>
    <property type="match status" value="1"/>
</dbReference>
<dbReference type="PANTHER" id="PTHR42770:SF11">
    <property type="entry name" value="INNER MEMBRANE TRANSPORT PROTEIN YBAT"/>
    <property type="match status" value="1"/>
</dbReference>
<evidence type="ECO:0000313" key="7">
    <source>
        <dbReference type="EMBL" id="AKB78770.1"/>
    </source>
</evidence>
<evidence type="ECO:0000256" key="3">
    <source>
        <dbReference type="ARBA" id="ARBA00022692"/>
    </source>
</evidence>
<dbReference type="HOGENOM" id="CLU_996079_0_0_2"/>
<evidence type="ECO:0000256" key="2">
    <source>
        <dbReference type="ARBA" id="ARBA00022475"/>
    </source>
</evidence>
<proteinExistence type="predicted"/>
<evidence type="ECO:0008006" key="9">
    <source>
        <dbReference type="Google" id="ProtNLM"/>
    </source>
</evidence>
<accession>A0A0E3WU51</accession>
<evidence type="ECO:0000256" key="4">
    <source>
        <dbReference type="ARBA" id="ARBA00022989"/>
    </source>
</evidence>
<gene>
    <name evidence="7" type="ORF">MSHOH_2287</name>
</gene>